<dbReference type="GO" id="GO:0004519">
    <property type="term" value="F:endonuclease activity"/>
    <property type="evidence" value="ECO:0007669"/>
    <property type="project" value="UniProtKB-UniRule"/>
</dbReference>
<dbReference type="Proteomes" id="UP000030008">
    <property type="component" value="Unassembled WGS sequence"/>
</dbReference>
<reference evidence="3 4" key="1">
    <citation type="submission" date="2014-08" db="EMBL/GenBank/DDBJ databases">
        <title>Clostridium innocuum, an unnegligible vancomycin-resistant pathogen causing extra-intestinal infections.</title>
        <authorList>
            <person name="Feng Y."/>
            <person name="Chiu C.-H."/>
        </authorList>
    </citation>
    <scope>NUCLEOTIDE SEQUENCE [LARGE SCALE GENOMIC DNA]</scope>
    <source>
        <strain evidence="3 4">AN88</strain>
    </source>
</reference>
<dbReference type="InterPro" id="IPR010155">
    <property type="entry name" value="CRISPR-assoc_prot_Cas5d"/>
</dbReference>
<proteinExistence type="inferred from homology"/>
<dbReference type="EMBL" id="JQIF01000025">
    <property type="protein sequence ID" value="KGJ53943.1"/>
    <property type="molecule type" value="Genomic_DNA"/>
</dbReference>
<dbReference type="NCBIfam" id="TIGR01876">
    <property type="entry name" value="cas_Cas5d"/>
    <property type="match status" value="1"/>
</dbReference>
<dbReference type="NCBIfam" id="TIGR02593">
    <property type="entry name" value="CRISPR_cas5"/>
    <property type="match status" value="1"/>
</dbReference>
<dbReference type="GO" id="GO:0003723">
    <property type="term" value="F:RNA binding"/>
    <property type="evidence" value="ECO:0007669"/>
    <property type="project" value="UniProtKB-UniRule"/>
</dbReference>
<evidence type="ECO:0000256" key="1">
    <source>
        <dbReference type="ARBA" id="ARBA00023118"/>
    </source>
</evidence>
<keyword evidence="2" id="KW-0378">Hydrolase</keyword>
<sequence>MEKKNEITFCVKSKYALYSDPLNRVSGEKFSYQIPTYEALKGVVKSIYFKPTISWFIDEVRIMNEIQFTTQGIRPINYHGGNTLSYYTYLTDVEYQVKAHFEWNLHHEELKQDRNENKHWLIAKRMVNRGGRRDIFLGTRECQAYVEPCEFGKGKSFYDDHTIVPFSTMVHGFIYPDEWVREEEKGKLIATFWTPVMKKGIIAFIRPEQCAIRRIVGTGDIKRFEKDINFKSVEQEEGGELHELGE</sequence>
<dbReference type="GO" id="GO:0051607">
    <property type="term" value="P:defense response to virus"/>
    <property type="evidence" value="ECO:0007669"/>
    <property type="project" value="UniProtKB-UniRule"/>
</dbReference>
<comment type="caution">
    <text evidence="3">The sequence shown here is derived from an EMBL/GenBank/DDBJ whole genome shotgun (WGS) entry which is preliminary data.</text>
</comment>
<evidence type="ECO:0000256" key="2">
    <source>
        <dbReference type="PIRNR" id="PIRNR029950"/>
    </source>
</evidence>
<dbReference type="GO" id="GO:0043571">
    <property type="term" value="P:maintenance of CRISPR repeat elements"/>
    <property type="evidence" value="ECO:0007669"/>
    <property type="project" value="UniProtKB-UniRule"/>
</dbReference>
<keyword evidence="2" id="KW-0540">Nuclease</keyword>
<evidence type="ECO:0000313" key="4">
    <source>
        <dbReference type="Proteomes" id="UP000030008"/>
    </source>
</evidence>
<dbReference type="AlphaFoldDB" id="A0A099IAN2"/>
<accession>A0A099IAN2</accession>
<keyword evidence="2" id="KW-0255">Endonuclease</keyword>
<dbReference type="RefSeq" id="WP_044904678.1">
    <property type="nucleotide sequence ID" value="NZ_JQIF01000025.1"/>
</dbReference>
<dbReference type="Gene3D" id="3.30.70.2660">
    <property type="match status" value="1"/>
</dbReference>
<keyword evidence="1 2" id="KW-0051">Antiviral defense</keyword>
<comment type="function">
    <text evidence="2">CRISPR (clustered regularly interspaced short palindromic repeat) is an adaptive immune system that provides protection against mobile genetic elements (viruses, transposable elements and conjugative plasmids). CRISPR clusters contain spacers, sequences complementary to antecedent mobile elements, and target invading nucleic acids. CRISPR clusters are transcribed and processed into CRISPR RNA (crRNA).</text>
</comment>
<dbReference type="EC" id="3.1.-.-" evidence="2"/>
<dbReference type="Pfam" id="PF09704">
    <property type="entry name" value="Cas_Cas5d"/>
    <property type="match status" value="1"/>
</dbReference>
<comment type="similarity">
    <text evidence="2">Belongs to the CRISPR-associated protein Cas5 family. Subtype I-C/Dvulg subfamily.</text>
</comment>
<gene>
    <name evidence="3" type="ORF">CIAN88_06390</name>
</gene>
<evidence type="ECO:0000313" key="3">
    <source>
        <dbReference type="EMBL" id="KGJ53943.1"/>
    </source>
</evidence>
<dbReference type="PIRSF" id="PIRSF029950">
    <property type="entry name" value="Cas_CT1134"/>
    <property type="match status" value="1"/>
</dbReference>
<protein>
    <recommendedName>
        <fullName evidence="2">pre-crRNA processing endonuclease</fullName>
        <ecNumber evidence="2">3.1.-.-</ecNumber>
    </recommendedName>
</protein>
<organism evidence="3 4">
    <name type="scientific">Clostridium innocuum</name>
    <dbReference type="NCBI Taxonomy" id="1522"/>
    <lineage>
        <taxon>Bacteria</taxon>
        <taxon>Bacillati</taxon>
        <taxon>Bacillota</taxon>
        <taxon>Clostridia</taxon>
        <taxon>Eubacteriales</taxon>
        <taxon>Clostridiaceae</taxon>
        <taxon>Clostridium</taxon>
    </lineage>
</organism>
<name>A0A099IAN2_CLOIN</name>
<dbReference type="InterPro" id="IPR021124">
    <property type="entry name" value="CRISPR-assoc_prot_Cas5"/>
</dbReference>
<dbReference type="InterPro" id="IPR013422">
    <property type="entry name" value="CRISPR-assoc_prot_Cas5_N"/>
</dbReference>
<dbReference type="GO" id="GO:0016787">
    <property type="term" value="F:hydrolase activity"/>
    <property type="evidence" value="ECO:0007669"/>
    <property type="project" value="UniProtKB-KW"/>
</dbReference>
<keyword evidence="2" id="KW-0694">RNA-binding</keyword>